<feature type="chain" id="PRO_5040466850" description="Secreted protein" evidence="1">
    <location>
        <begin position="19"/>
        <end position="315"/>
    </location>
</feature>
<gene>
    <name evidence="2" type="ORF">E4U56_007028</name>
</gene>
<reference evidence="2" key="1">
    <citation type="journal article" date="2020" name="bioRxiv">
        <title>Whole genome comparisons of ergot fungi reveals the divergence and evolution of species within the genus Claviceps are the result of varying mechanisms driving genome evolution and host range expansion.</title>
        <authorList>
            <person name="Wyka S.A."/>
            <person name="Mondo S.J."/>
            <person name="Liu M."/>
            <person name="Dettman J."/>
            <person name="Nalam V."/>
            <person name="Broders K.D."/>
        </authorList>
    </citation>
    <scope>NUCLEOTIDE SEQUENCE</scope>
    <source>
        <strain evidence="2">CCC 1102</strain>
    </source>
</reference>
<accession>A0A9P7MW84</accession>
<dbReference type="OrthoDB" id="5137645at2759"/>
<proteinExistence type="predicted"/>
<organism evidence="2 3">
    <name type="scientific">Claviceps arundinis</name>
    <dbReference type="NCBI Taxonomy" id="1623583"/>
    <lineage>
        <taxon>Eukaryota</taxon>
        <taxon>Fungi</taxon>
        <taxon>Dikarya</taxon>
        <taxon>Ascomycota</taxon>
        <taxon>Pezizomycotina</taxon>
        <taxon>Sordariomycetes</taxon>
        <taxon>Hypocreomycetidae</taxon>
        <taxon>Hypocreales</taxon>
        <taxon>Clavicipitaceae</taxon>
        <taxon>Claviceps</taxon>
    </lineage>
</organism>
<feature type="signal peptide" evidence="1">
    <location>
        <begin position="1"/>
        <end position="18"/>
    </location>
</feature>
<name>A0A9P7MW84_9HYPO</name>
<dbReference type="EMBL" id="SRPS01000062">
    <property type="protein sequence ID" value="KAG5971188.1"/>
    <property type="molecule type" value="Genomic_DNA"/>
</dbReference>
<evidence type="ECO:0000313" key="3">
    <source>
        <dbReference type="Proteomes" id="UP000784919"/>
    </source>
</evidence>
<protein>
    <recommendedName>
        <fullName evidence="4">Secreted protein</fullName>
    </recommendedName>
</protein>
<dbReference type="AlphaFoldDB" id="A0A9P7MW84"/>
<keyword evidence="1" id="KW-0732">Signal</keyword>
<sequence length="315" mass="33001">MYFMLPALAASFAGLASATSLAGLGSNANVNAHVEVAAVAHANVDLNAHADLNAARKKNSGYRCPKSMSYCPWTKACACPPGQKLDASSKACVGNVQTGAWPEPDIKAYKTNNVELASFCAASPTKIVKYNPNHKYCQASLNNVAFCAPASIQHDLSVKLDVEVDIDVHANVSAELKNVCAALFGLYVETVVDAVVAFNTQTLGLATATAEVKGSVSVNIFKSIQGLQGFGCKFGWGNCNVDCVAYCTKGCKNYVDVGAEVGGSINGLVGFCVLDKVILTLNATQQIVAHVVDGMLCLVGGLIKTVLSKFDCHCH</sequence>
<evidence type="ECO:0000256" key="1">
    <source>
        <dbReference type="SAM" id="SignalP"/>
    </source>
</evidence>
<evidence type="ECO:0000313" key="2">
    <source>
        <dbReference type="EMBL" id="KAG5971188.1"/>
    </source>
</evidence>
<dbReference type="Proteomes" id="UP000784919">
    <property type="component" value="Unassembled WGS sequence"/>
</dbReference>
<evidence type="ECO:0008006" key="4">
    <source>
        <dbReference type="Google" id="ProtNLM"/>
    </source>
</evidence>
<comment type="caution">
    <text evidence="2">The sequence shown here is derived from an EMBL/GenBank/DDBJ whole genome shotgun (WGS) entry which is preliminary data.</text>
</comment>